<evidence type="ECO:0000313" key="2">
    <source>
        <dbReference type="EMBL" id="KAG7449809.1"/>
    </source>
</evidence>
<dbReference type="AlphaFoldDB" id="A0A9P8AVQ2"/>
<dbReference type="GeneID" id="66099102"/>
<reference evidence="2" key="1">
    <citation type="submission" date="2020-11" db="EMBL/GenBank/DDBJ databases">
        <title>Adaptations for nitrogen fixation in a non-lichenized fungal sporocarp promotes dispersal by wood-feeding termites.</title>
        <authorList>
            <consortium name="DOE Joint Genome Institute"/>
            <person name="Koch R.A."/>
            <person name="Yoon G."/>
            <person name="Arayal U."/>
            <person name="Lail K."/>
            <person name="Amirebrahimi M."/>
            <person name="Labutti K."/>
            <person name="Lipzen A."/>
            <person name="Riley R."/>
            <person name="Barry K."/>
            <person name="Henrissat B."/>
            <person name="Grigoriev I.V."/>
            <person name="Herr J.R."/>
            <person name="Aime M.C."/>
        </authorList>
    </citation>
    <scope>NUCLEOTIDE SEQUENCE</scope>
    <source>
        <strain evidence="2">MCA 3950</strain>
    </source>
</reference>
<dbReference type="OrthoDB" id="3265858at2759"/>
<accession>A0A9P8AVQ2</accession>
<protein>
    <submittedName>
        <fullName evidence="2">Uncharacterized protein</fullName>
    </submittedName>
</protein>
<dbReference type="RefSeq" id="XP_043043309.1">
    <property type="nucleotide sequence ID" value="XM_043176815.1"/>
</dbReference>
<evidence type="ECO:0000313" key="3">
    <source>
        <dbReference type="Proteomes" id="UP000812287"/>
    </source>
</evidence>
<dbReference type="EMBL" id="MU250527">
    <property type="protein sequence ID" value="KAG7449809.1"/>
    <property type="molecule type" value="Genomic_DNA"/>
</dbReference>
<gene>
    <name evidence="2" type="ORF">BT62DRAFT_1002118</name>
</gene>
<keyword evidence="1" id="KW-0175">Coiled coil</keyword>
<comment type="caution">
    <text evidence="2">The sequence shown here is derived from an EMBL/GenBank/DDBJ whole genome shotgun (WGS) entry which is preliminary data.</text>
</comment>
<dbReference type="Proteomes" id="UP000812287">
    <property type="component" value="Unassembled WGS sequence"/>
</dbReference>
<name>A0A9P8AVQ2_9AGAR</name>
<proteinExistence type="predicted"/>
<evidence type="ECO:0000256" key="1">
    <source>
        <dbReference type="SAM" id="Coils"/>
    </source>
</evidence>
<organism evidence="2 3">
    <name type="scientific">Guyanagaster necrorhizus</name>
    <dbReference type="NCBI Taxonomy" id="856835"/>
    <lineage>
        <taxon>Eukaryota</taxon>
        <taxon>Fungi</taxon>
        <taxon>Dikarya</taxon>
        <taxon>Basidiomycota</taxon>
        <taxon>Agaricomycotina</taxon>
        <taxon>Agaricomycetes</taxon>
        <taxon>Agaricomycetidae</taxon>
        <taxon>Agaricales</taxon>
        <taxon>Marasmiineae</taxon>
        <taxon>Physalacriaceae</taxon>
        <taxon>Guyanagaster</taxon>
    </lineage>
</organism>
<feature type="coiled-coil region" evidence="1">
    <location>
        <begin position="61"/>
        <end position="143"/>
    </location>
</feature>
<sequence length="327" mass="36743">MFSVHHEHASSNLTAVTFLGYFLDYYHQNCMGVIIPQTIAIPRMESVWAWREEIHERDKSRAQYLDTLKNLRRKADVERDNDNLRKENERLREDLKEARARALKASDEATDLWGQKETVEDDNRDLKRLVARLRHRLEELTRSGIVTQVKVEKSSKPPRIPTPSPSLISQSTAPEVINLIDDDDDMVVDTHLSSQSIGTASSPVAVKSEPSADVVCDGYSRAHVLPLMLSFAGSRQLYQHLHAPNFPPPAKNLNDQPANANPMESISRQATRNSSLTTVLHGEANSSNANARYDDQTCGCEFEFGYCRIYPPPGKNTAALNITATLH</sequence>
<keyword evidence="3" id="KW-1185">Reference proteome</keyword>